<dbReference type="NCBIfam" id="NF005268">
    <property type="entry name" value="PRK06770.1-4"/>
    <property type="match status" value="1"/>
</dbReference>
<proteinExistence type="predicted"/>
<accession>A0A0A0WGA4</accession>
<dbReference type="EMBL" id="SZOD01000499">
    <property type="protein sequence ID" value="TKI82838.1"/>
    <property type="molecule type" value="Genomic_DNA"/>
</dbReference>
<dbReference type="KEGG" id="bww:bwei_0775"/>
<dbReference type="InterPro" id="IPR046208">
    <property type="entry name" value="DUF6241"/>
</dbReference>
<protein>
    <submittedName>
        <fullName evidence="1">Uncharacterized protein</fullName>
    </submittedName>
</protein>
<dbReference type="AlphaFoldDB" id="A0A0A0WGA4"/>
<evidence type="ECO:0000313" key="1">
    <source>
        <dbReference type="EMBL" id="TKI82838.1"/>
    </source>
</evidence>
<sequence>MKNKILTWLGIVAAMGVLAVAVTFGMLELADNPVDKEVSAQIDKKEDPTIVGREVDGVFVDVYVTENSTESEVITAMYHMTHQKVVAERKSGSIPMIQNNAEKLKKIINKSSFAKKNELVAIADRWAKKDFSKIVEDHNFFSDAQEGNVCKATRAMDAVEEQHYILTTFGEEKAKELYESGDTPHVQ</sequence>
<gene>
    <name evidence="1" type="ORF">FC701_19920</name>
</gene>
<reference evidence="1 2" key="1">
    <citation type="journal article" date="2019" name="Environ. Microbiol.">
        <title>An active ?-lactamase is a part of an orchestrated cell wall stress resistance network of Bacillus subtilis and related rhizosphere species.</title>
        <authorList>
            <person name="Bucher T."/>
            <person name="Keren-Paz A."/>
            <person name="Hausser J."/>
            <person name="Olender T."/>
            <person name="Cytryn E."/>
            <person name="Kolodkin-Gal I."/>
        </authorList>
    </citation>
    <scope>NUCLEOTIDE SEQUENCE [LARGE SCALE GENOMIC DNA]</scope>
    <source>
        <strain evidence="1 2">I186</strain>
    </source>
</reference>
<organism evidence="1 2">
    <name type="scientific">Bacillus mycoides</name>
    <dbReference type="NCBI Taxonomy" id="1405"/>
    <lineage>
        <taxon>Bacteria</taxon>
        <taxon>Bacillati</taxon>
        <taxon>Bacillota</taxon>
        <taxon>Bacilli</taxon>
        <taxon>Bacillales</taxon>
        <taxon>Bacillaceae</taxon>
        <taxon>Bacillus</taxon>
        <taxon>Bacillus cereus group</taxon>
    </lineage>
</organism>
<dbReference type="Pfam" id="PF19754">
    <property type="entry name" value="DUF6241"/>
    <property type="match status" value="1"/>
</dbReference>
<dbReference type="RefSeq" id="WP_002033955.1">
    <property type="nucleotide sequence ID" value="NZ_CP009746.1"/>
</dbReference>
<name>A0A0A0WGA4_BACMY</name>
<comment type="caution">
    <text evidence="1">The sequence shown here is derived from an EMBL/GenBank/DDBJ whole genome shotgun (WGS) entry which is preliminary data.</text>
</comment>
<dbReference type="Proteomes" id="UP000305524">
    <property type="component" value="Unassembled WGS sequence"/>
</dbReference>
<evidence type="ECO:0000313" key="2">
    <source>
        <dbReference type="Proteomes" id="UP000305524"/>
    </source>
</evidence>